<keyword evidence="1" id="KW-0963">Cytoplasm</keyword>
<dbReference type="PANTHER" id="PTHR42872">
    <property type="entry name" value="PROTEIN-GLUTAMATE METHYLESTERASE/PROTEIN-GLUTAMINE GLUTAMINASE"/>
    <property type="match status" value="1"/>
</dbReference>
<dbReference type="InterPro" id="IPR008248">
    <property type="entry name" value="CheB-like"/>
</dbReference>
<name>A0A0F9HBP6_9ZZZZ</name>
<evidence type="ECO:0000256" key="2">
    <source>
        <dbReference type="ARBA" id="ARBA00022500"/>
    </source>
</evidence>
<dbReference type="SUPFAM" id="SSF52172">
    <property type="entry name" value="CheY-like"/>
    <property type="match status" value="1"/>
</dbReference>
<dbReference type="InterPro" id="IPR001789">
    <property type="entry name" value="Sig_transdc_resp-reg_receiver"/>
</dbReference>
<dbReference type="GO" id="GO:0000156">
    <property type="term" value="F:phosphorelay response regulator activity"/>
    <property type="evidence" value="ECO:0007669"/>
    <property type="project" value="InterPro"/>
</dbReference>
<evidence type="ECO:0000256" key="1">
    <source>
        <dbReference type="ARBA" id="ARBA00022490"/>
    </source>
</evidence>
<dbReference type="InterPro" id="IPR000673">
    <property type="entry name" value="Sig_transdc_resp-reg_Me-estase"/>
</dbReference>
<dbReference type="Gene3D" id="3.40.50.2300">
    <property type="match status" value="1"/>
</dbReference>
<feature type="domain" description="CheB-type methylesterase" evidence="7">
    <location>
        <begin position="187"/>
        <end position="381"/>
    </location>
</feature>
<dbReference type="PIRSF" id="PIRSF000876">
    <property type="entry name" value="RR_chemtxs_CheB"/>
    <property type="match status" value="1"/>
</dbReference>
<dbReference type="PROSITE" id="PS50110">
    <property type="entry name" value="RESPONSE_REGULATORY"/>
    <property type="match status" value="1"/>
</dbReference>
<evidence type="ECO:0000256" key="5">
    <source>
        <dbReference type="ARBA" id="ARBA00048267"/>
    </source>
</evidence>
<dbReference type="EC" id="3.1.1.61" evidence="4"/>
<dbReference type="Gene3D" id="3.40.50.180">
    <property type="entry name" value="Methylesterase CheB, C-terminal domain"/>
    <property type="match status" value="1"/>
</dbReference>
<dbReference type="NCBIfam" id="NF001965">
    <property type="entry name" value="PRK00742.1"/>
    <property type="match status" value="1"/>
</dbReference>
<dbReference type="PANTHER" id="PTHR42872:SF6">
    <property type="entry name" value="PROTEIN-GLUTAMATE METHYLESTERASE_PROTEIN-GLUTAMINE GLUTAMINASE"/>
    <property type="match status" value="1"/>
</dbReference>
<evidence type="ECO:0000313" key="8">
    <source>
        <dbReference type="EMBL" id="KKL72507.1"/>
    </source>
</evidence>
<comment type="catalytic activity">
    <reaction evidence="5">
        <text>[protein]-L-glutamate 5-O-methyl ester + H2O = L-glutamyl-[protein] + methanol + H(+)</text>
        <dbReference type="Rhea" id="RHEA:23236"/>
        <dbReference type="Rhea" id="RHEA-COMP:10208"/>
        <dbReference type="Rhea" id="RHEA-COMP:10311"/>
        <dbReference type="ChEBI" id="CHEBI:15377"/>
        <dbReference type="ChEBI" id="CHEBI:15378"/>
        <dbReference type="ChEBI" id="CHEBI:17790"/>
        <dbReference type="ChEBI" id="CHEBI:29973"/>
        <dbReference type="ChEBI" id="CHEBI:82795"/>
        <dbReference type="EC" id="3.1.1.61"/>
    </reaction>
</comment>
<proteinExistence type="inferred from homology"/>
<evidence type="ECO:0000259" key="6">
    <source>
        <dbReference type="PROSITE" id="PS50110"/>
    </source>
</evidence>
<dbReference type="GO" id="GO:0008984">
    <property type="term" value="F:protein-glutamate methylesterase activity"/>
    <property type="evidence" value="ECO:0007669"/>
    <property type="project" value="UniProtKB-EC"/>
</dbReference>
<evidence type="ECO:0000256" key="4">
    <source>
        <dbReference type="ARBA" id="ARBA00039140"/>
    </source>
</evidence>
<dbReference type="HAMAP" id="MF_00099">
    <property type="entry name" value="CheB_chemtxs"/>
    <property type="match status" value="1"/>
</dbReference>
<dbReference type="InterPro" id="IPR035909">
    <property type="entry name" value="CheB_C"/>
</dbReference>
<dbReference type="AlphaFoldDB" id="A0A0F9HBP6"/>
<comment type="caution">
    <text evidence="8">The sequence shown here is derived from an EMBL/GenBank/DDBJ whole genome shotgun (WGS) entry which is preliminary data.</text>
</comment>
<dbReference type="InterPro" id="IPR011006">
    <property type="entry name" value="CheY-like_superfamily"/>
</dbReference>
<dbReference type="Pfam" id="PF01339">
    <property type="entry name" value="CheB_methylest"/>
    <property type="match status" value="1"/>
</dbReference>
<keyword evidence="2" id="KW-0145">Chemotaxis</keyword>
<dbReference type="GO" id="GO:0006935">
    <property type="term" value="P:chemotaxis"/>
    <property type="evidence" value="ECO:0007669"/>
    <property type="project" value="UniProtKB-KW"/>
</dbReference>
<keyword evidence="3" id="KW-0378">Hydrolase</keyword>
<reference evidence="8" key="1">
    <citation type="journal article" date="2015" name="Nature">
        <title>Complex archaea that bridge the gap between prokaryotes and eukaryotes.</title>
        <authorList>
            <person name="Spang A."/>
            <person name="Saw J.H."/>
            <person name="Jorgensen S.L."/>
            <person name="Zaremba-Niedzwiedzka K."/>
            <person name="Martijn J."/>
            <person name="Lind A.E."/>
            <person name="van Eijk R."/>
            <person name="Schleper C."/>
            <person name="Guy L."/>
            <person name="Ettema T.J."/>
        </authorList>
    </citation>
    <scope>NUCLEOTIDE SEQUENCE</scope>
</reference>
<dbReference type="SUPFAM" id="SSF52738">
    <property type="entry name" value="Methylesterase CheB, C-terminal domain"/>
    <property type="match status" value="1"/>
</dbReference>
<evidence type="ECO:0000256" key="3">
    <source>
        <dbReference type="ARBA" id="ARBA00022801"/>
    </source>
</evidence>
<evidence type="ECO:0000259" key="7">
    <source>
        <dbReference type="PROSITE" id="PS50122"/>
    </source>
</evidence>
<organism evidence="8">
    <name type="scientific">marine sediment metagenome</name>
    <dbReference type="NCBI Taxonomy" id="412755"/>
    <lineage>
        <taxon>unclassified sequences</taxon>
        <taxon>metagenomes</taxon>
        <taxon>ecological metagenomes</taxon>
    </lineage>
</organism>
<feature type="domain" description="Response regulatory" evidence="6">
    <location>
        <begin position="15"/>
        <end position="135"/>
    </location>
</feature>
<sequence length="382" mass="41456">MTADTSTSRKKNVTNILIIDRSRSDCDIIKKALEDSPDIEVTGTAIDGKSGLTKALALKPDIVLLDAGIEDYDPAEFVVKSLNELEQLGIILTLNGAPDQKMVQRTIATLENGAFDFIEKLQDAPEEQLIESLKRKLLPKIRTYTIKMYSRIAKMVSGESKIADRKQPEMRIESVSGPEIIKPKQQLSTGYKVVTIGVSTGGPEALTRIIPLIPPSFPLPVLIVLHMPVHFTASMASDLNKKSNLTVKESVEGDVLKPGYVFLARGGQHMTVKKGAGGQYFLQHNDDPPEHGCRPSVDALFRSVSETFKESAIAVILTGMGIDGAKGMGLIKQSGSMTIAQDEESSVVWGMPEAAVKAGIVDEVLPLNNIPERLIEITGVKK</sequence>
<dbReference type="EMBL" id="LAZR01025253">
    <property type="protein sequence ID" value="KKL72507.1"/>
    <property type="molecule type" value="Genomic_DNA"/>
</dbReference>
<accession>A0A0F9HBP6</accession>
<dbReference type="CDD" id="cd16432">
    <property type="entry name" value="CheB_Rec"/>
    <property type="match status" value="1"/>
</dbReference>
<dbReference type="PROSITE" id="PS50122">
    <property type="entry name" value="CHEB"/>
    <property type="match status" value="1"/>
</dbReference>
<dbReference type="GO" id="GO:0005737">
    <property type="term" value="C:cytoplasm"/>
    <property type="evidence" value="ECO:0007669"/>
    <property type="project" value="InterPro"/>
</dbReference>
<protein>
    <recommendedName>
        <fullName evidence="4">protein-glutamate methylesterase</fullName>
        <ecNumber evidence="4">3.1.1.61</ecNumber>
    </recommendedName>
</protein>
<gene>
    <name evidence="8" type="ORF">LCGC14_2084220</name>
</gene>